<dbReference type="FunFam" id="1.20.1280.50:FF:000040">
    <property type="entry name" value="protein UNUSUAL FLORAL ORGANS"/>
    <property type="match status" value="1"/>
</dbReference>
<dbReference type="EMBL" id="AB622426">
    <property type="protein sequence ID" value="BAK96215.1"/>
    <property type="molecule type" value="mRNA"/>
</dbReference>
<dbReference type="PROSITE" id="PS50181">
    <property type="entry name" value="FBOX"/>
    <property type="match status" value="1"/>
</dbReference>
<reference evidence="3" key="1">
    <citation type="submission" date="2011-03" db="EMBL/GenBank/DDBJ databases">
        <title>Regulatory genes for expression of class B genes in Torenia.</title>
        <authorList>
            <person name="Sasaki K."/>
            <person name="Yamaguchi H."/>
            <person name="Aida R."/>
            <person name="Shikata M."/>
            <person name="Abe T."/>
            <person name="Ohtsubo N."/>
        </authorList>
    </citation>
    <scope>NUCLEOTIDE SEQUENCE</scope>
</reference>
<protein>
    <submittedName>
        <fullName evidence="3">Unusual floral organs-like protein</fullName>
    </submittedName>
</protein>
<proteinExistence type="evidence at transcript level"/>
<dbReference type="Pfam" id="PF03478">
    <property type="entry name" value="Beta-prop_KIB1-4"/>
    <property type="match status" value="1"/>
</dbReference>
<feature type="domain" description="F-box" evidence="2">
    <location>
        <begin position="46"/>
        <end position="95"/>
    </location>
</feature>
<dbReference type="InterPro" id="IPR036047">
    <property type="entry name" value="F-box-like_dom_sf"/>
</dbReference>
<dbReference type="SUPFAM" id="SSF81383">
    <property type="entry name" value="F-box domain"/>
    <property type="match status" value="1"/>
</dbReference>
<dbReference type="PANTHER" id="PTHR31672">
    <property type="entry name" value="BNACNNG10540D PROTEIN"/>
    <property type="match status" value="1"/>
</dbReference>
<evidence type="ECO:0000256" key="1">
    <source>
        <dbReference type="SAM" id="MobiDB-lite"/>
    </source>
</evidence>
<dbReference type="Gene3D" id="2.120.10.80">
    <property type="entry name" value="Kelch-type beta propeller"/>
    <property type="match status" value="1"/>
</dbReference>
<evidence type="ECO:0000259" key="2">
    <source>
        <dbReference type="PROSITE" id="PS50181"/>
    </source>
</evidence>
<evidence type="ECO:0000313" key="3">
    <source>
        <dbReference type="EMBL" id="BAK96215.1"/>
    </source>
</evidence>
<dbReference type="SMART" id="SM00256">
    <property type="entry name" value="FBOX"/>
    <property type="match status" value="1"/>
</dbReference>
<feature type="compositionally biased region" description="Low complexity" evidence="1">
    <location>
        <begin position="116"/>
        <end position="132"/>
    </location>
</feature>
<dbReference type="InterPro" id="IPR001810">
    <property type="entry name" value="F-box_dom"/>
</dbReference>
<feature type="region of interest" description="Disordered" evidence="1">
    <location>
        <begin position="116"/>
        <end position="141"/>
    </location>
</feature>
<organism evidence="3">
    <name type="scientific">Torenia fournieri</name>
    <name type="common">wishbone flower</name>
    <dbReference type="NCBI Taxonomy" id="68875"/>
    <lineage>
        <taxon>Eukaryota</taxon>
        <taxon>Viridiplantae</taxon>
        <taxon>Streptophyta</taxon>
        <taxon>Embryophyta</taxon>
        <taxon>Tracheophyta</taxon>
        <taxon>Spermatophyta</taxon>
        <taxon>Magnoliopsida</taxon>
        <taxon>eudicotyledons</taxon>
        <taxon>Gunneridae</taxon>
        <taxon>Pentapetalae</taxon>
        <taxon>asterids</taxon>
        <taxon>lamiids</taxon>
        <taxon>Lamiales</taxon>
        <taxon>Linderniaceae</taxon>
        <taxon>Torenia</taxon>
    </lineage>
</organism>
<dbReference type="InterPro" id="IPR011043">
    <property type="entry name" value="Gal_Oxase/kelch_b-propeller"/>
</dbReference>
<sequence>MDHPFHHAPISVPPLLPYAFASNFHSFGANSSSSAGYTATDPFMDCRIWSRLPQRLVDRIIACLPPPAMFRARAVCKRWYALIFSTAFLELYLQASPRHHWFLFFKQQRLNNNHIYRSSSSSSDVNNSNRRSTAAADRHHHKSATNNYEIFLFDPENLKWYRLNPFPMIPPGFSPASSSGGLICWVSEGSGTKSIVLSNPLTGSLIQLPSTLRPRLCPSLGLTITNTSIDVVLAGDDLISPYAVKNLTSESFHIHGNGFYSIWGTTASLPRLCSFESGRMVHVGANGGSKFYCMNYSPFSVLSYDVATNQWSKIQAPMRRFLRSPSLVESRGRLVLVAAVEKSKLNVPRSLRLWALQDCGTTWAEIERMPQQLYAQFVEVEGGRGFECVAHGEYVVMLVKGSVEALLFDFCRKRWVWIPSCPYVMSRGCSGGSSSCGDEDDQELHGFAYEAKVAVPITALLEQLAVPFMNSFSTA</sequence>
<dbReference type="InterPro" id="IPR015915">
    <property type="entry name" value="Kelch-typ_b-propeller"/>
</dbReference>
<dbReference type="InterPro" id="IPR050796">
    <property type="entry name" value="SCF_F-box_component"/>
</dbReference>
<dbReference type="Pfam" id="PF00646">
    <property type="entry name" value="F-box"/>
    <property type="match status" value="1"/>
</dbReference>
<dbReference type="Gene3D" id="1.20.1280.50">
    <property type="match status" value="1"/>
</dbReference>
<dbReference type="PANTHER" id="PTHR31672:SF12">
    <property type="entry name" value="F-BOX DOMAIN-CONTAINING PROTEIN"/>
    <property type="match status" value="1"/>
</dbReference>
<dbReference type="InterPro" id="IPR005174">
    <property type="entry name" value="KIB1-4_b-propeller"/>
</dbReference>
<accession>G3XFW7</accession>
<gene>
    <name evidence="3" type="primary">TfUFO</name>
</gene>
<name>G3XFW7_9LAMI</name>
<dbReference type="SUPFAM" id="SSF50965">
    <property type="entry name" value="Galactose oxidase, central domain"/>
    <property type="match status" value="1"/>
</dbReference>
<dbReference type="AlphaFoldDB" id="G3XFW7"/>